<evidence type="ECO:0000313" key="5">
    <source>
        <dbReference type="Proteomes" id="UP000821866"/>
    </source>
</evidence>
<dbReference type="Proteomes" id="UP000821866">
    <property type="component" value="Chromosome 4"/>
</dbReference>
<protein>
    <recommendedName>
        <fullName evidence="3">Sulfotransferase domain-containing protein</fullName>
    </recommendedName>
</protein>
<dbReference type="AlphaFoldDB" id="A0A9J6E281"/>
<accession>A0A9J6E281</accession>
<dbReference type="SUPFAM" id="SSF52540">
    <property type="entry name" value="P-loop containing nucleoside triphosphate hydrolases"/>
    <property type="match status" value="1"/>
</dbReference>
<dbReference type="GO" id="GO:0008146">
    <property type="term" value="F:sulfotransferase activity"/>
    <property type="evidence" value="ECO:0007669"/>
    <property type="project" value="InterPro"/>
</dbReference>
<dbReference type="InterPro" id="IPR027417">
    <property type="entry name" value="P-loop_NTPase"/>
</dbReference>
<sequence>MAKSPFLELVGLEAIENMERPGAIKTHLPFNRVPYSPQAKYIFVARNPYDCCVSFYHHTRAFPAYRFADGSFDTFLDKFLAGKVDCGDYFRQLLSCEEVIKIADFLGEKCGERLRSRPDILERILDTISAKTMAAFNDEFRKWTEEAAAMTSSQGGEMDDNVKKPMTGDFVRKAIVGDWKNHFNSEQIKRMKERLTSKVQGSSVMSLWEGVELP</sequence>
<name>A0A9J6E281_RHIMP</name>
<reference evidence="4" key="1">
    <citation type="journal article" date="2020" name="Cell">
        <title>Large-Scale Comparative Analyses of Tick Genomes Elucidate Their Genetic Diversity and Vector Capacities.</title>
        <authorList>
            <consortium name="Tick Genome and Microbiome Consortium (TIGMIC)"/>
            <person name="Jia N."/>
            <person name="Wang J."/>
            <person name="Shi W."/>
            <person name="Du L."/>
            <person name="Sun Y."/>
            <person name="Zhan W."/>
            <person name="Jiang J.F."/>
            <person name="Wang Q."/>
            <person name="Zhang B."/>
            <person name="Ji P."/>
            <person name="Bell-Sakyi L."/>
            <person name="Cui X.M."/>
            <person name="Yuan T.T."/>
            <person name="Jiang B.G."/>
            <person name="Yang W.F."/>
            <person name="Lam T.T."/>
            <person name="Chang Q.C."/>
            <person name="Ding S.J."/>
            <person name="Wang X.J."/>
            <person name="Zhu J.G."/>
            <person name="Ruan X.D."/>
            <person name="Zhao L."/>
            <person name="Wei J.T."/>
            <person name="Ye R.Z."/>
            <person name="Que T.C."/>
            <person name="Du C.H."/>
            <person name="Zhou Y.H."/>
            <person name="Cheng J.X."/>
            <person name="Dai P.F."/>
            <person name="Guo W.B."/>
            <person name="Han X.H."/>
            <person name="Huang E.J."/>
            <person name="Li L.F."/>
            <person name="Wei W."/>
            <person name="Gao Y.C."/>
            <person name="Liu J.Z."/>
            <person name="Shao H.Z."/>
            <person name="Wang X."/>
            <person name="Wang C.C."/>
            <person name="Yang T.C."/>
            <person name="Huo Q.B."/>
            <person name="Li W."/>
            <person name="Chen H.Y."/>
            <person name="Chen S.E."/>
            <person name="Zhou L.G."/>
            <person name="Ni X.B."/>
            <person name="Tian J.H."/>
            <person name="Sheng Y."/>
            <person name="Liu T."/>
            <person name="Pan Y.S."/>
            <person name="Xia L.Y."/>
            <person name="Li J."/>
            <person name="Zhao F."/>
            <person name="Cao W.C."/>
        </authorList>
    </citation>
    <scope>NUCLEOTIDE SEQUENCE</scope>
    <source>
        <strain evidence="4">Rmic-2018</strain>
    </source>
</reference>
<feature type="domain" description="Sulfotransferase" evidence="3">
    <location>
        <begin position="3"/>
        <end position="95"/>
    </location>
</feature>
<evidence type="ECO:0000256" key="1">
    <source>
        <dbReference type="ARBA" id="ARBA00005771"/>
    </source>
</evidence>
<gene>
    <name evidence="4" type="ORF">HPB51_017869</name>
</gene>
<evidence type="ECO:0000259" key="3">
    <source>
        <dbReference type="Pfam" id="PF00685"/>
    </source>
</evidence>
<comment type="similarity">
    <text evidence="1">Belongs to the sulfotransferase 1 family.</text>
</comment>
<dbReference type="InterPro" id="IPR000863">
    <property type="entry name" value="Sulfotransferase_dom"/>
</dbReference>
<feature type="domain" description="Sulfotransferase" evidence="3">
    <location>
        <begin position="97"/>
        <end position="202"/>
    </location>
</feature>
<dbReference type="EMBL" id="JABSTU010000006">
    <property type="protein sequence ID" value="KAH8028651.1"/>
    <property type="molecule type" value="Genomic_DNA"/>
</dbReference>
<evidence type="ECO:0000256" key="2">
    <source>
        <dbReference type="ARBA" id="ARBA00022679"/>
    </source>
</evidence>
<keyword evidence="2" id="KW-0808">Transferase</keyword>
<evidence type="ECO:0000313" key="4">
    <source>
        <dbReference type="EMBL" id="KAH8028651.1"/>
    </source>
</evidence>
<dbReference type="PANTHER" id="PTHR11783">
    <property type="entry name" value="SULFOTRANSFERASE SULT"/>
    <property type="match status" value="1"/>
</dbReference>
<comment type="caution">
    <text evidence="4">The sequence shown here is derived from an EMBL/GenBank/DDBJ whole genome shotgun (WGS) entry which is preliminary data.</text>
</comment>
<dbReference type="VEuPathDB" id="VectorBase:LOC119168007"/>
<organism evidence="4 5">
    <name type="scientific">Rhipicephalus microplus</name>
    <name type="common">Cattle tick</name>
    <name type="synonym">Boophilus microplus</name>
    <dbReference type="NCBI Taxonomy" id="6941"/>
    <lineage>
        <taxon>Eukaryota</taxon>
        <taxon>Metazoa</taxon>
        <taxon>Ecdysozoa</taxon>
        <taxon>Arthropoda</taxon>
        <taxon>Chelicerata</taxon>
        <taxon>Arachnida</taxon>
        <taxon>Acari</taxon>
        <taxon>Parasitiformes</taxon>
        <taxon>Ixodida</taxon>
        <taxon>Ixodoidea</taxon>
        <taxon>Ixodidae</taxon>
        <taxon>Rhipicephalinae</taxon>
        <taxon>Rhipicephalus</taxon>
        <taxon>Boophilus</taxon>
    </lineage>
</organism>
<keyword evidence="5" id="KW-1185">Reference proteome</keyword>
<dbReference type="Pfam" id="PF00685">
    <property type="entry name" value="Sulfotransfer_1"/>
    <property type="match status" value="2"/>
</dbReference>
<proteinExistence type="inferred from homology"/>
<dbReference type="Gene3D" id="3.40.50.300">
    <property type="entry name" value="P-loop containing nucleotide triphosphate hydrolases"/>
    <property type="match status" value="1"/>
</dbReference>
<reference evidence="4" key="2">
    <citation type="submission" date="2021-09" db="EMBL/GenBank/DDBJ databases">
        <authorList>
            <person name="Jia N."/>
            <person name="Wang J."/>
            <person name="Shi W."/>
            <person name="Du L."/>
            <person name="Sun Y."/>
            <person name="Zhan W."/>
            <person name="Jiang J."/>
            <person name="Wang Q."/>
            <person name="Zhang B."/>
            <person name="Ji P."/>
            <person name="Sakyi L.B."/>
            <person name="Cui X."/>
            <person name="Yuan T."/>
            <person name="Jiang B."/>
            <person name="Yang W."/>
            <person name="Lam T.T.-Y."/>
            <person name="Chang Q."/>
            <person name="Ding S."/>
            <person name="Wang X."/>
            <person name="Zhu J."/>
            <person name="Ruan X."/>
            <person name="Zhao L."/>
            <person name="Wei J."/>
            <person name="Que T."/>
            <person name="Du C."/>
            <person name="Cheng J."/>
            <person name="Dai P."/>
            <person name="Han X."/>
            <person name="Huang E."/>
            <person name="Gao Y."/>
            <person name="Liu J."/>
            <person name="Shao H."/>
            <person name="Ye R."/>
            <person name="Li L."/>
            <person name="Wei W."/>
            <person name="Wang X."/>
            <person name="Wang C."/>
            <person name="Huo Q."/>
            <person name="Li W."/>
            <person name="Guo W."/>
            <person name="Chen H."/>
            <person name="Chen S."/>
            <person name="Zhou L."/>
            <person name="Zhou L."/>
            <person name="Ni X."/>
            <person name="Tian J."/>
            <person name="Zhou Y."/>
            <person name="Sheng Y."/>
            <person name="Liu T."/>
            <person name="Pan Y."/>
            <person name="Xia L."/>
            <person name="Li J."/>
            <person name="Zhao F."/>
            <person name="Cao W."/>
        </authorList>
    </citation>
    <scope>NUCLEOTIDE SEQUENCE</scope>
    <source>
        <strain evidence="4">Rmic-2018</strain>
        <tissue evidence="4">Larvae</tissue>
    </source>
</reference>